<accession>A0A9N8Z444</accession>
<dbReference type="OrthoDB" id="244495at2759"/>
<dbReference type="CDD" id="cd20557">
    <property type="entry name" value="CYCLIN_ScPCL1-like"/>
    <property type="match status" value="1"/>
</dbReference>
<name>A0A9N8Z444_9GLOM</name>
<dbReference type="Gene3D" id="1.10.472.10">
    <property type="entry name" value="Cyclin-like"/>
    <property type="match status" value="1"/>
</dbReference>
<dbReference type="GO" id="GO:0005634">
    <property type="term" value="C:nucleus"/>
    <property type="evidence" value="ECO:0007669"/>
    <property type="project" value="TreeGrafter"/>
</dbReference>
<dbReference type="PANTHER" id="PTHR15615:SF108">
    <property type="entry name" value="PROTEIN CNPPD1"/>
    <property type="match status" value="1"/>
</dbReference>
<dbReference type="EMBL" id="CAJVPI010000080">
    <property type="protein sequence ID" value="CAG8475129.1"/>
    <property type="molecule type" value="Genomic_DNA"/>
</dbReference>
<evidence type="ECO:0000313" key="1">
    <source>
        <dbReference type="EMBL" id="CAG8475129.1"/>
    </source>
</evidence>
<reference evidence="1" key="1">
    <citation type="submission" date="2021-06" db="EMBL/GenBank/DDBJ databases">
        <authorList>
            <person name="Kallberg Y."/>
            <person name="Tangrot J."/>
            <person name="Rosling A."/>
        </authorList>
    </citation>
    <scope>NUCLEOTIDE SEQUENCE</scope>
    <source>
        <strain evidence="1">BR232B</strain>
    </source>
</reference>
<dbReference type="Pfam" id="PF08613">
    <property type="entry name" value="Cyclin"/>
    <property type="match status" value="1"/>
</dbReference>
<dbReference type="Proteomes" id="UP000789739">
    <property type="component" value="Unassembled WGS sequence"/>
</dbReference>
<dbReference type="GO" id="GO:0016538">
    <property type="term" value="F:cyclin-dependent protein serine/threonine kinase regulator activity"/>
    <property type="evidence" value="ECO:0007669"/>
    <property type="project" value="TreeGrafter"/>
</dbReference>
<protein>
    <submittedName>
        <fullName evidence="1">7249_t:CDS:1</fullName>
    </submittedName>
</protein>
<keyword evidence="2" id="KW-1185">Reference proteome</keyword>
<evidence type="ECO:0000313" key="2">
    <source>
        <dbReference type="Proteomes" id="UP000789739"/>
    </source>
</evidence>
<sequence length="323" mass="37377">MAPKTIEDRATPHFKKLLHEVAAHIFHQFYTCYRNDGLPALRWPEHLSFLASGDLIDAVDELFKIIEHEEHAIYLTLYYARTLSQINSTFQMDFTSITRFIAIAIMLAQKYLDDCSWENKVWAHLAGIPLKELNQLELKIFLDKDFSLFIKSDSYDEWLRQLRQYVPLLHAYKCMSEFKRYSAATKIFSTLGYRHPNYSGVSSQSSSPYTSETSVIDSPFIVDSPFVIDDSVMVDDDQQWDYHLFTTDNDGLVVEDYCIDTSCLSPYLERQYSYCAGASSKNLASAQIREIWGSQCATKHENNHCGIPMAIPDHLRHVWDITY</sequence>
<comment type="caution">
    <text evidence="1">The sequence shown here is derived from an EMBL/GenBank/DDBJ whole genome shotgun (WGS) entry which is preliminary data.</text>
</comment>
<dbReference type="GO" id="GO:0000307">
    <property type="term" value="C:cyclin-dependent protein kinase holoenzyme complex"/>
    <property type="evidence" value="ECO:0007669"/>
    <property type="project" value="TreeGrafter"/>
</dbReference>
<proteinExistence type="predicted"/>
<dbReference type="InterPro" id="IPR013922">
    <property type="entry name" value="Cyclin_PHO80-like"/>
</dbReference>
<gene>
    <name evidence="1" type="ORF">PBRASI_LOCUS1283</name>
</gene>
<organism evidence="1 2">
    <name type="scientific">Paraglomus brasilianum</name>
    <dbReference type="NCBI Taxonomy" id="144538"/>
    <lineage>
        <taxon>Eukaryota</taxon>
        <taxon>Fungi</taxon>
        <taxon>Fungi incertae sedis</taxon>
        <taxon>Mucoromycota</taxon>
        <taxon>Glomeromycotina</taxon>
        <taxon>Glomeromycetes</taxon>
        <taxon>Paraglomerales</taxon>
        <taxon>Paraglomeraceae</taxon>
        <taxon>Paraglomus</taxon>
    </lineage>
</organism>
<dbReference type="PANTHER" id="PTHR15615">
    <property type="match status" value="1"/>
</dbReference>
<dbReference type="AlphaFoldDB" id="A0A9N8Z444"/>
<dbReference type="GO" id="GO:0019901">
    <property type="term" value="F:protein kinase binding"/>
    <property type="evidence" value="ECO:0007669"/>
    <property type="project" value="InterPro"/>
</dbReference>